<dbReference type="GO" id="GO:0016020">
    <property type="term" value="C:membrane"/>
    <property type="evidence" value="ECO:0007669"/>
    <property type="project" value="UniProtKB-SubCell"/>
</dbReference>
<feature type="transmembrane region" description="Helical" evidence="6">
    <location>
        <begin position="519"/>
        <end position="542"/>
    </location>
</feature>
<proteinExistence type="predicted"/>
<dbReference type="OrthoDB" id="194139at2759"/>
<feature type="transmembrane region" description="Helical" evidence="6">
    <location>
        <begin position="485"/>
        <end position="507"/>
    </location>
</feature>
<reference evidence="8" key="1">
    <citation type="submission" date="2017-03" db="EMBL/GenBank/DDBJ databases">
        <title>Genomes of endolithic fungi from Antarctica.</title>
        <authorList>
            <person name="Coleine C."/>
            <person name="Masonjones S."/>
            <person name="Stajich J.E."/>
        </authorList>
    </citation>
    <scope>NUCLEOTIDE SEQUENCE [LARGE SCALE GENOMIC DNA]</scope>
    <source>
        <strain evidence="8">CCFEE 5527</strain>
    </source>
</reference>
<feature type="transmembrane region" description="Helical" evidence="6">
    <location>
        <begin position="426"/>
        <end position="446"/>
    </location>
</feature>
<keyword evidence="3 6" id="KW-1133">Transmembrane helix</keyword>
<dbReference type="AlphaFoldDB" id="A0A1V8TNS2"/>
<dbReference type="InterPro" id="IPR005829">
    <property type="entry name" value="Sugar_transporter_CS"/>
</dbReference>
<dbReference type="Gene3D" id="1.20.1250.20">
    <property type="entry name" value="MFS general substrate transporter like domains"/>
    <property type="match status" value="1"/>
</dbReference>
<feature type="region of interest" description="Disordered" evidence="5">
    <location>
        <begin position="1"/>
        <end position="37"/>
    </location>
</feature>
<evidence type="ECO:0008006" key="9">
    <source>
        <dbReference type="Google" id="ProtNLM"/>
    </source>
</evidence>
<comment type="subcellular location">
    <subcellularLocation>
        <location evidence="1">Membrane</location>
        <topology evidence="1">Multi-pass membrane protein</topology>
    </subcellularLocation>
</comment>
<feature type="transmembrane region" description="Helical" evidence="6">
    <location>
        <begin position="267"/>
        <end position="287"/>
    </location>
</feature>
<name>A0A1V8TNS2_9PEZI</name>
<feature type="compositionally biased region" description="Low complexity" evidence="5">
    <location>
        <begin position="15"/>
        <end position="27"/>
    </location>
</feature>
<dbReference type="STRING" id="1507870.A0A1V8TNS2"/>
<feature type="transmembrane region" description="Helical" evidence="6">
    <location>
        <begin position="208"/>
        <end position="227"/>
    </location>
</feature>
<dbReference type="EMBL" id="NAJO01000004">
    <property type="protein sequence ID" value="OQO13020.1"/>
    <property type="molecule type" value="Genomic_DNA"/>
</dbReference>
<feature type="transmembrane region" description="Helical" evidence="6">
    <location>
        <begin position="452"/>
        <end position="473"/>
    </location>
</feature>
<feature type="transmembrane region" description="Helical" evidence="6">
    <location>
        <begin position="239"/>
        <end position="261"/>
    </location>
</feature>
<evidence type="ECO:0000313" key="8">
    <source>
        <dbReference type="Proteomes" id="UP000192596"/>
    </source>
</evidence>
<feature type="transmembrane region" description="Helical" evidence="6">
    <location>
        <begin position="173"/>
        <end position="196"/>
    </location>
</feature>
<evidence type="ECO:0000256" key="2">
    <source>
        <dbReference type="ARBA" id="ARBA00022692"/>
    </source>
</evidence>
<organism evidence="7 8">
    <name type="scientific">Cryoendolithus antarcticus</name>
    <dbReference type="NCBI Taxonomy" id="1507870"/>
    <lineage>
        <taxon>Eukaryota</taxon>
        <taxon>Fungi</taxon>
        <taxon>Dikarya</taxon>
        <taxon>Ascomycota</taxon>
        <taxon>Pezizomycotina</taxon>
        <taxon>Dothideomycetes</taxon>
        <taxon>Dothideomycetidae</taxon>
        <taxon>Cladosporiales</taxon>
        <taxon>Cladosporiaceae</taxon>
        <taxon>Cryoendolithus</taxon>
    </lineage>
</organism>
<evidence type="ECO:0000256" key="6">
    <source>
        <dbReference type="SAM" id="Phobius"/>
    </source>
</evidence>
<feature type="transmembrane region" description="Helical" evidence="6">
    <location>
        <begin position="358"/>
        <end position="376"/>
    </location>
</feature>
<gene>
    <name evidence="7" type="ORF">B0A48_02484</name>
</gene>
<dbReference type="InterPro" id="IPR036259">
    <property type="entry name" value="MFS_trans_sf"/>
</dbReference>
<evidence type="ECO:0000256" key="5">
    <source>
        <dbReference type="SAM" id="MobiDB-lite"/>
    </source>
</evidence>
<evidence type="ECO:0000256" key="4">
    <source>
        <dbReference type="ARBA" id="ARBA00023136"/>
    </source>
</evidence>
<dbReference type="InterPro" id="IPR011701">
    <property type="entry name" value="MFS"/>
</dbReference>
<dbReference type="Pfam" id="PF07690">
    <property type="entry name" value="MFS_1"/>
    <property type="match status" value="1"/>
</dbReference>
<keyword evidence="4 6" id="KW-0472">Membrane</keyword>
<keyword evidence="8" id="KW-1185">Reference proteome</keyword>
<comment type="caution">
    <text evidence="7">The sequence shown here is derived from an EMBL/GenBank/DDBJ whole genome shotgun (WGS) entry which is preliminary data.</text>
</comment>
<dbReference type="SUPFAM" id="SSF103473">
    <property type="entry name" value="MFS general substrate transporter"/>
    <property type="match status" value="1"/>
</dbReference>
<feature type="transmembrane region" description="Helical" evidence="6">
    <location>
        <begin position="396"/>
        <end position="414"/>
    </location>
</feature>
<dbReference type="PANTHER" id="PTHR23507:SF1">
    <property type="entry name" value="FI18259P1-RELATED"/>
    <property type="match status" value="1"/>
</dbReference>
<keyword evidence="2 6" id="KW-0812">Transmembrane</keyword>
<dbReference type="PROSITE" id="PS00216">
    <property type="entry name" value="SUGAR_TRANSPORT_1"/>
    <property type="match status" value="1"/>
</dbReference>
<dbReference type="Proteomes" id="UP000192596">
    <property type="component" value="Unassembled WGS sequence"/>
</dbReference>
<dbReference type="InParanoid" id="A0A1V8TNS2"/>
<feature type="region of interest" description="Disordered" evidence="5">
    <location>
        <begin position="297"/>
        <end position="316"/>
    </location>
</feature>
<evidence type="ECO:0000313" key="7">
    <source>
        <dbReference type="EMBL" id="OQO13020.1"/>
    </source>
</evidence>
<sequence length="561" mass="61377">MGFHVRDSDIESDDSSSSKTRVSSSSDMTPKRISPSERTPLITTKPLLLADDTTATKAQRNHAAHKIVLLLVAILILATSGDQISEAPLTRIYESIICYRYYETADPSKIRMGRDTVGPGAIGGVDELYCKVNGVQSQLSTIRGTQQFLDGIPSLVLAFPLGWAADRFGRKPMLLIGIISFVFRACWMQFICWFWQAFDIRWTWASSVHGLVSGSSACISALFFVLISDVVAQEERSSVFLRVGASNMISNFTMPPLAALLMRYNPWIPALLGTFLTTTSLFLVALLPETLDWRHPHSTPSSSHPPSPTAEMLPPPPDPSPVNAIASLNYPVRLFHGLKSATQVLWTDWRIPALISTYLLHMLLGVLAIQTLLLYISKRYLYTLSQATLVITTKSLVNFVFLFLLLPFVAKLLTTRYGLSAQRKDLYMSRGSLILTAIGWTMIGLAPTVPAVMVAIVISSLGYGWPLLLRSFLASLVPTHYLARVYSIISVMDSVGLMLGAPFMAALFNKGLDIGGMGIGLPFFVLGAACAVTTSVVFVVGLKKGEEAGSQSDEEEDDALR</sequence>
<protein>
    <recommendedName>
        <fullName evidence="9">Major facilitator superfamily (MFS) profile domain-containing protein</fullName>
    </recommendedName>
</protein>
<evidence type="ECO:0000256" key="3">
    <source>
        <dbReference type="ARBA" id="ARBA00022989"/>
    </source>
</evidence>
<dbReference type="GO" id="GO:0022857">
    <property type="term" value="F:transmembrane transporter activity"/>
    <property type="evidence" value="ECO:0007669"/>
    <property type="project" value="InterPro"/>
</dbReference>
<dbReference type="PANTHER" id="PTHR23507">
    <property type="entry name" value="ZGC:174356"/>
    <property type="match status" value="1"/>
</dbReference>
<evidence type="ECO:0000256" key="1">
    <source>
        <dbReference type="ARBA" id="ARBA00004141"/>
    </source>
</evidence>
<accession>A0A1V8TNS2</accession>
<feature type="compositionally biased region" description="Pro residues" evidence="5">
    <location>
        <begin position="303"/>
        <end position="316"/>
    </location>
</feature>